<dbReference type="AlphaFoldDB" id="F0ZMY8"/>
<keyword evidence="2" id="KW-1185">Reference proteome</keyword>
<dbReference type="VEuPathDB" id="AmoebaDB:DICPUDRAFT_92163"/>
<dbReference type="EMBL" id="GL871087">
    <property type="protein sequence ID" value="EGC34693.1"/>
    <property type="molecule type" value="Genomic_DNA"/>
</dbReference>
<gene>
    <name evidence="1" type="ORF">DICPUDRAFT_92163</name>
</gene>
<dbReference type="InParanoid" id="F0ZMY8"/>
<accession>F0ZMY8</accession>
<evidence type="ECO:0000313" key="2">
    <source>
        <dbReference type="Proteomes" id="UP000001064"/>
    </source>
</evidence>
<proteinExistence type="predicted"/>
<dbReference type="RefSeq" id="XP_003288778.1">
    <property type="nucleotide sequence ID" value="XM_003288730.1"/>
</dbReference>
<organism evidence="1 2">
    <name type="scientific">Dictyostelium purpureum</name>
    <name type="common">Slime mold</name>
    <dbReference type="NCBI Taxonomy" id="5786"/>
    <lineage>
        <taxon>Eukaryota</taxon>
        <taxon>Amoebozoa</taxon>
        <taxon>Evosea</taxon>
        <taxon>Eumycetozoa</taxon>
        <taxon>Dictyostelia</taxon>
        <taxon>Dictyosteliales</taxon>
        <taxon>Dictyosteliaceae</taxon>
        <taxon>Dictyostelium</taxon>
    </lineage>
</organism>
<sequence>MVIIGMVSCETQATETLKESLNECLDKCKNRHLLKDPCVIRCHTLHPFSDSSDSNSANTIVSSVIGIVASFSLLLLN</sequence>
<dbReference type="KEGG" id="dpp:DICPUDRAFT_92163"/>
<evidence type="ECO:0000313" key="1">
    <source>
        <dbReference type="EMBL" id="EGC34693.1"/>
    </source>
</evidence>
<protein>
    <submittedName>
        <fullName evidence="1">Expressed protein</fullName>
    </submittedName>
</protein>
<name>F0ZMY8_DICPU</name>
<dbReference type="GeneID" id="10499316"/>
<reference evidence="2" key="1">
    <citation type="journal article" date="2011" name="Genome Biol.">
        <title>Comparative genomics of the social amoebae Dictyostelium discoideum and Dictyostelium purpureum.</title>
        <authorList>
            <consortium name="US DOE Joint Genome Institute (JGI-PGF)"/>
            <person name="Sucgang R."/>
            <person name="Kuo A."/>
            <person name="Tian X."/>
            <person name="Salerno W."/>
            <person name="Parikh A."/>
            <person name="Feasley C.L."/>
            <person name="Dalin E."/>
            <person name="Tu H."/>
            <person name="Huang E."/>
            <person name="Barry K."/>
            <person name="Lindquist E."/>
            <person name="Shapiro H."/>
            <person name="Bruce D."/>
            <person name="Schmutz J."/>
            <person name="Salamov A."/>
            <person name="Fey P."/>
            <person name="Gaudet P."/>
            <person name="Anjard C."/>
            <person name="Babu M.M."/>
            <person name="Basu S."/>
            <person name="Bushmanova Y."/>
            <person name="van der Wel H."/>
            <person name="Katoh-Kurasawa M."/>
            <person name="Dinh C."/>
            <person name="Coutinho P.M."/>
            <person name="Saito T."/>
            <person name="Elias M."/>
            <person name="Schaap P."/>
            <person name="Kay R.R."/>
            <person name="Henrissat B."/>
            <person name="Eichinger L."/>
            <person name="Rivero F."/>
            <person name="Putnam N.H."/>
            <person name="West C.M."/>
            <person name="Loomis W.F."/>
            <person name="Chisholm R.L."/>
            <person name="Shaulsky G."/>
            <person name="Strassmann J.E."/>
            <person name="Queller D.C."/>
            <person name="Kuspa A."/>
            <person name="Grigoriev I.V."/>
        </authorList>
    </citation>
    <scope>NUCLEOTIDE SEQUENCE [LARGE SCALE GENOMIC DNA]</scope>
    <source>
        <strain evidence="2">QSDP1</strain>
    </source>
</reference>
<dbReference type="Proteomes" id="UP000001064">
    <property type="component" value="Unassembled WGS sequence"/>
</dbReference>